<reference evidence="2" key="1">
    <citation type="submission" date="2018-05" db="EMBL/GenBank/DDBJ databases">
        <authorList>
            <person name="Lanie J.A."/>
            <person name="Ng W.-L."/>
            <person name="Kazmierczak K.M."/>
            <person name="Andrzejewski T.M."/>
            <person name="Davidsen T.M."/>
            <person name="Wayne K.J."/>
            <person name="Tettelin H."/>
            <person name="Glass J.I."/>
            <person name="Rusch D."/>
            <person name="Podicherti R."/>
            <person name="Tsui H.-C.T."/>
            <person name="Winkler M.E."/>
        </authorList>
    </citation>
    <scope>NUCLEOTIDE SEQUENCE</scope>
</reference>
<dbReference type="EMBL" id="UINC01037651">
    <property type="protein sequence ID" value="SVB33453.1"/>
    <property type="molecule type" value="Genomic_DNA"/>
</dbReference>
<dbReference type="InterPro" id="IPR051683">
    <property type="entry name" value="Enoyl-CoA_Hydratase/Isomerase"/>
</dbReference>
<sequence length="265" mass="28455">MPEQLILKSLSSQGVATITLNRPNIFNGYNEEFLIQLQGTISELESDTSVRVITLRGAGKHFSAGADVNWFKELAISTPEVQLAAARLSSGAMRALNNCKVPTIALIHNACFGGGTGYAAACDIVIASEDARFAITEVRVGITPAPIMIELINAIGVRQMRRYALTAETFDVREAKAIGLVHEICAVGSLDAAAAPIIDQLLRGGPKAIRDTKALIAEVGDSLLPDEEIEKMARISAAGRSTPEGIEGFQAFLEKRSPNWYLMDE</sequence>
<proteinExistence type="inferred from homology"/>
<gene>
    <name evidence="2" type="ORF">METZ01_LOCUS186307</name>
</gene>
<dbReference type="Pfam" id="PF00378">
    <property type="entry name" value="ECH_1"/>
    <property type="match status" value="1"/>
</dbReference>
<dbReference type="PANTHER" id="PTHR42964:SF1">
    <property type="entry name" value="POLYKETIDE BIOSYNTHESIS ENOYL-COA HYDRATASE PKSH-RELATED"/>
    <property type="match status" value="1"/>
</dbReference>
<dbReference type="Gene3D" id="3.90.226.10">
    <property type="entry name" value="2-enoyl-CoA Hydratase, Chain A, domain 1"/>
    <property type="match status" value="1"/>
</dbReference>
<dbReference type="InterPro" id="IPR029045">
    <property type="entry name" value="ClpP/crotonase-like_dom_sf"/>
</dbReference>
<dbReference type="AlphaFoldDB" id="A0A382D783"/>
<dbReference type="InterPro" id="IPR014748">
    <property type="entry name" value="Enoyl-CoA_hydra_C"/>
</dbReference>
<evidence type="ECO:0000313" key="2">
    <source>
        <dbReference type="EMBL" id="SVB33453.1"/>
    </source>
</evidence>
<protein>
    <recommendedName>
        <fullName evidence="3">Enoyl-CoA hydratase</fullName>
    </recommendedName>
</protein>
<comment type="similarity">
    <text evidence="1">Belongs to the enoyl-CoA hydratase/isomerase family.</text>
</comment>
<dbReference type="InterPro" id="IPR001753">
    <property type="entry name" value="Enoyl-CoA_hydra/iso"/>
</dbReference>
<name>A0A382D783_9ZZZZ</name>
<dbReference type="PANTHER" id="PTHR42964">
    <property type="entry name" value="ENOYL-COA HYDRATASE"/>
    <property type="match status" value="1"/>
</dbReference>
<accession>A0A382D783</accession>
<dbReference type="SUPFAM" id="SSF52096">
    <property type="entry name" value="ClpP/crotonase"/>
    <property type="match status" value="1"/>
</dbReference>
<organism evidence="2">
    <name type="scientific">marine metagenome</name>
    <dbReference type="NCBI Taxonomy" id="408172"/>
    <lineage>
        <taxon>unclassified sequences</taxon>
        <taxon>metagenomes</taxon>
        <taxon>ecological metagenomes</taxon>
    </lineage>
</organism>
<evidence type="ECO:0000256" key="1">
    <source>
        <dbReference type="ARBA" id="ARBA00005254"/>
    </source>
</evidence>
<evidence type="ECO:0008006" key="3">
    <source>
        <dbReference type="Google" id="ProtNLM"/>
    </source>
</evidence>
<dbReference type="GO" id="GO:0008300">
    <property type="term" value="P:isoprenoid catabolic process"/>
    <property type="evidence" value="ECO:0007669"/>
    <property type="project" value="TreeGrafter"/>
</dbReference>
<dbReference type="Gene3D" id="1.10.12.10">
    <property type="entry name" value="Lyase 2-enoyl-coa Hydratase, Chain A, domain 2"/>
    <property type="match status" value="1"/>
</dbReference>
<dbReference type="CDD" id="cd06558">
    <property type="entry name" value="crotonase-like"/>
    <property type="match status" value="1"/>
</dbReference>